<comment type="similarity">
    <text evidence="1">Belongs to the glycosyl hydrolase 2 family.</text>
</comment>
<evidence type="ECO:0000313" key="9">
    <source>
        <dbReference type="EMBL" id="KRL21232.1"/>
    </source>
</evidence>
<dbReference type="NCBIfam" id="NF007538">
    <property type="entry name" value="PRK10150.1"/>
    <property type="match status" value="1"/>
</dbReference>
<feature type="domain" description="Glycoside hydrolase family 2 immunoglobulin-like beta-sandwich" evidence="6">
    <location>
        <begin position="195"/>
        <end position="282"/>
    </location>
</feature>
<dbReference type="Pfam" id="PF02837">
    <property type="entry name" value="Glyco_hydro_2_N"/>
    <property type="match status" value="1"/>
</dbReference>
<dbReference type="PANTHER" id="PTHR10066:SF67">
    <property type="entry name" value="BETA-GLUCURONIDASE"/>
    <property type="match status" value="1"/>
</dbReference>
<dbReference type="SUPFAM" id="SSF51445">
    <property type="entry name" value="(Trans)glycosidases"/>
    <property type="match status" value="1"/>
</dbReference>
<feature type="domain" description="Glycosyl hydrolases family 2 sugar binding" evidence="8">
    <location>
        <begin position="23"/>
        <end position="189"/>
    </location>
</feature>
<dbReference type="InterPro" id="IPR017853">
    <property type="entry name" value="GH"/>
</dbReference>
<dbReference type="PATRIC" id="fig|1423766.4.peg.840"/>
<organism evidence="9 10">
    <name type="scientific">Lentilactobacillus kisonensis DSM 19906 = JCM 15041</name>
    <dbReference type="NCBI Taxonomy" id="1423766"/>
    <lineage>
        <taxon>Bacteria</taxon>
        <taxon>Bacillati</taxon>
        <taxon>Bacillota</taxon>
        <taxon>Bacilli</taxon>
        <taxon>Lactobacillales</taxon>
        <taxon>Lactobacillaceae</taxon>
        <taxon>Lentilactobacillus</taxon>
    </lineage>
</organism>
<dbReference type="PANTHER" id="PTHR10066">
    <property type="entry name" value="BETA-GLUCURONIDASE"/>
    <property type="match status" value="1"/>
</dbReference>
<dbReference type="InterPro" id="IPR006103">
    <property type="entry name" value="Glyco_hydro_2_cat"/>
</dbReference>
<dbReference type="InterPro" id="IPR006104">
    <property type="entry name" value="Glyco_hydro_2_N"/>
</dbReference>
<dbReference type="PRINTS" id="PR00132">
    <property type="entry name" value="GLHYDRLASE2"/>
</dbReference>
<dbReference type="Gene3D" id="2.60.40.10">
    <property type="entry name" value="Immunoglobulins"/>
    <property type="match status" value="1"/>
</dbReference>
<accession>A0A0R1NLA9</accession>
<dbReference type="InterPro" id="IPR013783">
    <property type="entry name" value="Ig-like_fold"/>
</dbReference>
<sequence>MKGLLIMEKSLLYPVTNAYREDQKLDGLWDFKFDPASEGEKNGWTEGLADPIEMPVPASFNDFFTDKDAREYTGDFWYVKKVFIPKYFEGKQIGLRFGAATHRATVYVNGQKIRSHEGGFLPFTADITGATKLGEENVVAVKINNELHRDALPAGDTMTLKNGKKMAKPFFDFYNYSGLNRSVHLIAIPKDNVYDYSTTYEVSDEQATVHYTVQTDAQADVKVSLADEAGNVVATATGSTGDLVVKNPTLWQVRDAYLYTIKIQLLENGTVVDAYSDEIGLRTIEIQGHQILVNHKPVYLKGFGRHEDSIYAGRAFDLNVERRDLNLMKWIGANSYRSSHYPYDEQAYKFADREGILITDEVPAVGFKMAAASFLGGLDQSFFDGDWIDELYKKHIDQVKDMIKRDKNHPSVLAWSLCNEPDTSSESAVPYFTKLFNDSADLDPEKRPRTFTLNEDDTFETSKCLKFPDFYLLNRYPGWYHKWGYEISDGEAGLRAELDEWKNSDIDKPIVFSEYGADTEPGLHKLPSIMWSEEYQIELLEMFNRVFDSYDFIRGEQPWNLADFQTVEGNMRVNGNKKGIFTRDRQPKAAAFYLRKRWNSLPLSYKSGK</sequence>
<evidence type="ECO:0000256" key="5">
    <source>
        <dbReference type="ARBA" id="ARBA00023295"/>
    </source>
</evidence>
<dbReference type="Gene3D" id="2.60.120.260">
    <property type="entry name" value="Galactose-binding domain-like"/>
    <property type="match status" value="1"/>
</dbReference>
<dbReference type="GO" id="GO:0030246">
    <property type="term" value="F:carbohydrate binding"/>
    <property type="evidence" value="ECO:0007669"/>
    <property type="project" value="TreeGrafter"/>
</dbReference>
<keyword evidence="4 9" id="KW-0378">Hydrolase</keyword>
<dbReference type="SUPFAM" id="SSF49785">
    <property type="entry name" value="Galactose-binding domain-like"/>
    <property type="match status" value="1"/>
</dbReference>
<keyword evidence="5" id="KW-0326">Glycosidase</keyword>
<dbReference type="InterPro" id="IPR006102">
    <property type="entry name" value="Ig-like_GH2"/>
</dbReference>
<keyword evidence="10" id="KW-1185">Reference proteome</keyword>
<evidence type="ECO:0000256" key="3">
    <source>
        <dbReference type="ARBA" id="ARBA00016205"/>
    </source>
</evidence>
<dbReference type="EC" id="3.2.1.31" evidence="2"/>
<dbReference type="FunFam" id="3.20.20.80:FF:000080">
    <property type="entry name" value="Beta-glucuronidase UidA"/>
    <property type="match status" value="1"/>
</dbReference>
<dbReference type="InterPro" id="IPR036156">
    <property type="entry name" value="Beta-gal/glucu_dom_sf"/>
</dbReference>
<reference evidence="9 10" key="1">
    <citation type="journal article" date="2015" name="Genome Announc.">
        <title>Expanding the biotechnology potential of lactobacilli through comparative genomics of 213 strains and associated genera.</title>
        <authorList>
            <person name="Sun Z."/>
            <person name="Harris H.M."/>
            <person name="McCann A."/>
            <person name="Guo C."/>
            <person name="Argimon S."/>
            <person name="Zhang W."/>
            <person name="Yang X."/>
            <person name="Jeffery I.B."/>
            <person name="Cooney J.C."/>
            <person name="Kagawa T.F."/>
            <person name="Liu W."/>
            <person name="Song Y."/>
            <person name="Salvetti E."/>
            <person name="Wrobel A."/>
            <person name="Rasinkangas P."/>
            <person name="Parkhill J."/>
            <person name="Rea M.C."/>
            <person name="O'Sullivan O."/>
            <person name="Ritari J."/>
            <person name="Douillard F.P."/>
            <person name="Paul Ross R."/>
            <person name="Yang R."/>
            <person name="Briner A.E."/>
            <person name="Felis G.E."/>
            <person name="de Vos W.M."/>
            <person name="Barrangou R."/>
            <person name="Klaenhammer T.R."/>
            <person name="Caufield P.W."/>
            <person name="Cui Y."/>
            <person name="Zhang H."/>
            <person name="O'Toole P.W."/>
        </authorList>
    </citation>
    <scope>NUCLEOTIDE SEQUENCE [LARGE SCALE GENOMIC DNA]</scope>
    <source>
        <strain evidence="9 10">DSM 19906</strain>
    </source>
</reference>
<evidence type="ECO:0000259" key="8">
    <source>
        <dbReference type="Pfam" id="PF02837"/>
    </source>
</evidence>
<dbReference type="InterPro" id="IPR006101">
    <property type="entry name" value="Glyco_hydro_2"/>
</dbReference>
<evidence type="ECO:0000313" key="10">
    <source>
        <dbReference type="Proteomes" id="UP000051439"/>
    </source>
</evidence>
<dbReference type="Proteomes" id="UP000051439">
    <property type="component" value="Unassembled WGS sequence"/>
</dbReference>
<evidence type="ECO:0000259" key="6">
    <source>
        <dbReference type="Pfam" id="PF00703"/>
    </source>
</evidence>
<evidence type="ECO:0000256" key="1">
    <source>
        <dbReference type="ARBA" id="ARBA00007401"/>
    </source>
</evidence>
<evidence type="ECO:0000256" key="4">
    <source>
        <dbReference type="ARBA" id="ARBA00022801"/>
    </source>
</evidence>
<dbReference type="AlphaFoldDB" id="A0A0R1NLA9"/>
<feature type="domain" description="Glycoside hydrolase family 2 catalytic" evidence="7">
    <location>
        <begin position="284"/>
        <end position="600"/>
    </location>
</feature>
<dbReference type="Pfam" id="PF00703">
    <property type="entry name" value="Glyco_hydro_2"/>
    <property type="match status" value="1"/>
</dbReference>
<dbReference type="Pfam" id="PF02836">
    <property type="entry name" value="Glyco_hydro_2_C"/>
    <property type="match status" value="1"/>
</dbReference>
<evidence type="ECO:0000256" key="2">
    <source>
        <dbReference type="ARBA" id="ARBA00012761"/>
    </source>
</evidence>
<evidence type="ECO:0000259" key="7">
    <source>
        <dbReference type="Pfam" id="PF02836"/>
    </source>
</evidence>
<dbReference type="GO" id="GO:0005975">
    <property type="term" value="P:carbohydrate metabolic process"/>
    <property type="evidence" value="ECO:0007669"/>
    <property type="project" value="InterPro"/>
</dbReference>
<comment type="caution">
    <text evidence="9">The sequence shown here is derived from an EMBL/GenBank/DDBJ whole genome shotgun (WGS) entry which is preliminary data.</text>
</comment>
<name>A0A0R1NLA9_9LACO</name>
<dbReference type="EMBL" id="AZEB01000016">
    <property type="protein sequence ID" value="KRL21232.1"/>
    <property type="molecule type" value="Genomic_DNA"/>
</dbReference>
<proteinExistence type="inferred from homology"/>
<dbReference type="InterPro" id="IPR008979">
    <property type="entry name" value="Galactose-bd-like_sf"/>
</dbReference>
<dbReference type="SUPFAM" id="SSF49303">
    <property type="entry name" value="beta-Galactosidase/glucuronidase domain"/>
    <property type="match status" value="1"/>
</dbReference>
<gene>
    <name evidence="9" type="ORF">FC98_GL000821</name>
</gene>
<dbReference type="GO" id="GO:0019391">
    <property type="term" value="P:glucuronoside catabolic process"/>
    <property type="evidence" value="ECO:0007669"/>
    <property type="project" value="TreeGrafter"/>
</dbReference>
<dbReference type="Gene3D" id="3.20.20.80">
    <property type="entry name" value="Glycosidases"/>
    <property type="match status" value="1"/>
</dbReference>
<protein>
    <recommendedName>
        <fullName evidence="3">Beta-glucuronidase</fullName>
        <ecNumber evidence="2">3.2.1.31</ecNumber>
    </recommendedName>
</protein>
<dbReference type="GO" id="GO:0004566">
    <property type="term" value="F:beta-glucuronidase activity"/>
    <property type="evidence" value="ECO:0007669"/>
    <property type="project" value="UniProtKB-EC"/>
</dbReference>